<reference evidence="2" key="1">
    <citation type="journal article" date="2022" name="Nat. Commun.">
        <title>Chromosome evolution and the genetic basis of agronomically important traits in greater yam.</title>
        <authorList>
            <person name="Bredeson J.V."/>
            <person name="Lyons J.B."/>
            <person name="Oniyinde I.O."/>
            <person name="Okereke N.R."/>
            <person name="Kolade O."/>
            <person name="Nnabue I."/>
            <person name="Nwadili C.O."/>
            <person name="Hribova E."/>
            <person name="Parker M."/>
            <person name="Nwogha J."/>
            <person name="Shu S."/>
            <person name="Carlson J."/>
            <person name="Kariba R."/>
            <person name="Muthemba S."/>
            <person name="Knop K."/>
            <person name="Barton G.J."/>
            <person name="Sherwood A.V."/>
            <person name="Lopez-Montes A."/>
            <person name="Asiedu R."/>
            <person name="Jamnadass R."/>
            <person name="Muchugi A."/>
            <person name="Goodstein D."/>
            <person name="Egesi C.N."/>
            <person name="Featherston J."/>
            <person name="Asfaw A."/>
            <person name="Simpson G.G."/>
            <person name="Dolezel J."/>
            <person name="Hendre P.S."/>
            <person name="Van Deynze A."/>
            <person name="Kumar P.L."/>
            <person name="Obidiegwu J.E."/>
            <person name="Bhattacharjee R."/>
            <person name="Rokhsar D.S."/>
        </authorList>
    </citation>
    <scope>NUCLEOTIDE SEQUENCE [LARGE SCALE GENOMIC DNA]</scope>
    <source>
        <strain evidence="2">cv. TDa95/00328</strain>
    </source>
</reference>
<comment type="caution">
    <text evidence="1">The sequence shown here is derived from an EMBL/GenBank/DDBJ whole genome shotgun (WGS) entry which is preliminary data.</text>
</comment>
<organism evidence="1 2">
    <name type="scientific">Dioscorea alata</name>
    <name type="common">Purple yam</name>
    <dbReference type="NCBI Taxonomy" id="55571"/>
    <lineage>
        <taxon>Eukaryota</taxon>
        <taxon>Viridiplantae</taxon>
        <taxon>Streptophyta</taxon>
        <taxon>Embryophyta</taxon>
        <taxon>Tracheophyta</taxon>
        <taxon>Spermatophyta</taxon>
        <taxon>Magnoliopsida</taxon>
        <taxon>Liliopsida</taxon>
        <taxon>Dioscoreales</taxon>
        <taxon>Dioscoreaceae</taxon>
        <taxon>Dioscorea</taxon>
    </lineage>
</organism>
<dbReference type="Proteomes" id="UP000827976">
    <property type="component" value="Chromosome 19"/>
</dbReference>
<evidence type="ECO:0000313" key="2">
    <source>
        <dbReference type="Proteomes" id="UP000827976"/>
    </source>
</evidence>
<accession>A0ACB7TZ55</accession>
<protein>
    <submittedName>
        <fullName evidence="1">Uncharacterized protein</fullName>
    </submittedName>
</protein>
<proteinExistence type="predicted"/>
<evidence type="ECO:0000313" key="1">
    <source>
        <dbReference type="EMBL" id="KAH7653344.1"/>
    </source>
</evidence>
<name>A0ACB7TZ55_DIOAL</name>
<gene>
    <name evidence="1" type="ORF">IHE45_19G074800</name>
</gene>
<keyword evidence="2" id="KW-1185">Reference proteome</keyword>
<dbReference type="EMBL" id="CM037029">
    <property type="protein sequence ID" value="KAH7653344.1"/>
    <property type="molecule type" value="Genomic_DNA"/>
</dbReference>
<sequence>MMEEERSLAKKHFGVSNIAECKGYNKGFLKKMEALPNIPVDQFRFCFMRRGWQHN</sequence>